<evidence type="ECO:0000259" key="11">
    <source>
        <dbReference type="Pfam" id="PF03449"/>
    </source>
</evidence>
<dbReference type="GO" id="GO:0006354">
    <property type="term" value="P:DNA-templated transcription elongation"/>
    <property type="evidence" value="ECO:0007669"/>
    <property type="project" value="TreeGrafter"/>
</dbReference>
<dbReference type="FunFam" id="1.10.287.180:FF:000001">
    <property type="entry name" value="Transcription elongation factor GreA"/>
    <property type="match status" value="1"/>
</dbReference>
<dbReference type="GO" id="GO:0003677">
    <property type="term" value="F:DNA binding"/>
    <property type="evidence" value="ECO:0007669"/>
    <property type="project" value="UniProtKB-UniRule"/>
</dbReference>
<feature type="domain" description="Transcription elongation factor GreA/GreB N-terminal" evidence="11">
    <location>
        <begin position="11"/>
        <end position="80"/>
    </location>
</feature>
<dbReference type="RefSeq" id="WP_063625816.1">
    <property type="nucleotide sequence ID" value="NZ_LVLH01000014.1"/>
</dbReference>
<evidence type="ECO:0000256" key="5">
    <source>
        <dbReference type="ARBA" id="ARBA00023163"/>
    </source>
</evidence>
<dbReference type="InterPro" id="IPR036805">
    <property type="entry name" value="Tscrpt_elong_fac_GreA/B_N_sf"/>
</dbReference>
<evidence type="ECO:0000259" key="10">
    <source>
        <dbReference type="Pfam" id="PF01272"/>
    </source>
</evidence>
<organism evidence="12 13">
    <name type="scientific">Mycoplasmopsis gallinarum</name>
    <dbReference type="NCBI Taxonomy" id="29557"/>
    <lineage>
        <taxon>Bacteria</taxon>
        <taxon>Bacillati</taxon>
        <taxon>Mycoplasmatota</taxon>
        <taxon>Mycoplasmoidales</taxon>
        <taxon>Metamycoplasmataceae</taxon>
        <taxon>Mycoplasmopsis</taxon>
    </lineage>
</organism>
<dbReference type="PROSITE" id="PS00829">
    <property type="entry name" value="GREAB_1"/>
    <property type="match status" value="1"/>
</dbReference>
<keyword evidence="4 8" id="KW-0238">DNA-binding</keyword>
<dbReference type="Gene3D" id="1.10.287.180">
    <property type="entry name" value="Transcription elongation factor, GreA/GreB, N-terminal domain"/>
    <property type="match status" value="1"/>
</dbReference>
<dbReference type="PANTHER" id="PTHR30437">
    <property type="entry name" value="TRANSCRIPTION ELONGATION FACTOR GREA"/>
    <property type="match status" value="1"/>
</dbReference>
<proteinExistence type="inferred from homology"/>
<dbReference type="InterPro" id="IPR001437">
    <property type="entry name" value="Tscrpt_elong_fac_GreA/B_C"/>
</dbReference>
<dbReference type="InterPro" id="IPR028624">
    <property type="entry name" value="Tscrpt_elong_fac_GreA/B"/>
</dbReference>
<feature type="domain" description="Transcription elongation factor GreA/GreB C-terminal" evidence="10">
    <location>
        <begin position="90"/>
        <end position="163"/>
    </location>
</feature>
<dbReference type="InterPro" id="IPR036953">
    <property type="entry name" value="GreA/GreB_C_sf"/>
</dbReference>
<dbReference type="PANTHER" id="PTHR30437:SF4">
    <property type="entry name" value="TRANSCRIPTION ELONGATION FACTOR GREA"/>
    <property type="match status" value="1"/>
</dbReference>
<keyword evidence="12" id="KW-0251">Elongation factor</keyword>
<evidence type="ECO:0000256" key="6">
    <source>
        <dbReference type="ARBA" id="ARBA00024916"/>
    </source>
</evidence>
<dbReference type="PIRSF" id="PIRSF006092">
    <property type="entry name" value="GreA_GreB"/>
    <property type="match status" value="1"/>
</dbReference>
<dbReference type="NCBIfam" id="NF001263">
    <property type="entry name" value="PRK00226.1-4"/>
    <property type="match status" value="1"/>
</dbReference>
<accession>A0A168RPV8</accession>
<comment type="similarity">
    <text evidence="1 8 9">Belongs to the GreA/GreB family.</text>
</comment>
<dbReference type="AlphaFoldDB" id="A0A168RPV8"/>
<evidence type="ECO:0000256" key="2">
    <source>
        <dbReference type="ARBA" id="ARBA00013729"/>
    </source>
</evidence>
<protein>
    <recommendedName>
        <fullName evidence="2 8">Transcription elongation factor GreA</fullName>
    </recommendedName>
    <alternativeName>
        <fullName evidence="7 8">Transcript cleavage factor GreA</fullName>
    </alternativeName>
</protein>
<evidence type="ECO:0000256" key="4">
    <source>
        <dbReference type="ARBA" id="ARBA00023125"/>
    </source>
</evidence>
<dbReference type="InterPro" id="IPR022691">
    <property type="entry name" value="Tscrpt_elong_fac_GreA/B_N"/>
</dbReference>
<evidence type="ECO:0000256" key="3">
    <source>
        <dbReference type="ARBA" id="ARBA00023015"/>
    </source>
</evidence>
<evidence type="ECO:0000313" key="12">
    <source>
        <dbReference type="EMBL" id="OAB49178.1"/>
    </source>
</evidence>
<sequence length="163" mass="18424">MAKAKNEVKNLLTQETYKKFQEEHDYLVQVERPAVQAALKEARAQGDLSENAEYDAARDRQAEIEGRILQLEDILQNAIVHDDLNQDNLKKDKATIGSIVKYLIIDKNIEKEVKILGTHESNPIEGIISNESPLAQALMETEVGNEVEVEAPKKYTIKVIEIK</sequence>
<keyword evidence="13" id="KW-1185">Reference proteome</keyword>
<dbReference type="PATRIC" id="fig|29557.3.peg.38"/>
<dbReference type="EMBL" id="LVLH01000014">
    <property type="protein sequence ID" value="OAB49178.1"/>
    <property type="molecule type" value="Genomic_DNA"/>
</dbReference>
<dbReference type="GO" id="GO:0003746">
    <property type="term" value="F:translation elongation factor activity"/>
    <property type="evidence" value="ECO:0007669"/>
    <property type="project" value="UniProtKB-KW"/>
</dbReference>
<dbReference type="GO" id="GO:0032784">
    <property type="term" value="P:regulation of DNA-templated transcription elongation"/>
    <property type="evidence" value="ECO:0007669"/>
    <property type="project" value="UniProtKB-UniRule"/>
</dbReference>
<dbReference type="STRING" id="29557.MGALLINA_00460"/>
<dbReference type="InterPro" id="IPR006359">
    <property type="entry name" value="Tscrpt_elong_fac_GreA"/>
</dbReference>
<dbReference type="Pfam" id="PF03449">
    <property type="entry name" value="GreA_GreB_N"/>
    <property type="match status" value="1"/>
</dbReference>
<evidence type="ECO:0000313" key="13">
    <source>
        <dbReference type="Proteomes" id="UP000076983"/>
    </source>
</evidence>
<keyword evidence="5 8" id="KW-0804">Transcription</keyword>
<evidence type="ECO:0000256" key="8">
    <source>
        <dbReference type="HAMAP-Rule" id="MF_00105"/>
    </source>
</evidence>
<comment type="function">
    <text evidence="6 8 9">Necessary for efficient RNA polymerase transcription elongation past template-encoded arresting sites. The arresting sites in DNA have the property of trapping a certain fraction of elongating RNA polymerases that pass through, resulting in locked ternary complexes. Cleavage of the nascent transcript by cleavage factors such as GreA or GreB allows the resumption of elongation from the new 3'terminus. GreA releases sequences of 2 to 3 nucleotides.</text>
</comment>
<dbReference type="HAMAP" id="MF_00105">
    <property type="entry name" value="GreA_GreB"/>
    <property type="match status" value="1"/>
</dbReference>
<name>A0A168RPV8_9BACT</name>
<dbReference type="Gene3D" id="3.10.50.30">
    <property type="entry name" value="Transcription elongation factor, GreA/GreB, C-terminal domain"/>
    <property type="match status" value="1"/>
</dbReference>
<dbReference type="GO" id="GO:0070063">
    <property type="term" value="F:RNA polymerase binding"/>
    <property type="evidence" value="ECO:0007669"/>
    <property type="project" value="InterPro"/>
</dbReference>
<evidence type="ECO:0000256" key="9">
    <source>
        <dbReference type="RuleBase" id="RU000556"/>
    </source>
</evidence>
<dbReference type="Pfam" id="PF01272">
    <property type="entry name" value="GreA_GreB"/>
    <property type="match status" value="1"/>
</dbReference>
<dbReference type="InterPro" id="IPR023459">
    <property type="entry name" value="Tscrpt_elong_fac_GreA/B_fam"/>
</dbReference>
<dbReference type="InterPro" id="IPR018151">
    <property type="entry name" value="TF_GreA/GreB_CS"/>
</dbReference>
<evidence type="ECO:0000256" key="7">
    <source>
        <dbReference type="ARBA" id="ARBA00030776"/>
    </source>
</evidence>
<gene>
    <name evidence="8 12" type="primary">greA</name>
    <name evidence="12" type="ORF">MGALLINA_00460</name>
</gene>
<evidence type="ECO:0000256" key="1">
    <source>
        <dbReference type="ARBA" id="ARBA00008213"/>
    </source>
</evidence>
<dbReference type="OrthoDB" id="9808774at2"/>
<dbReference type="SUPFAM" id="SSF46557">
    <property type="entry name" value="GreA transcript cleavage protein, N-terminal domain"/>
    <property type="match status" value="1"/>
</dbReference>
<keyword evidence="12" id="KW-0648">Protein biosynthesis</keyword>
<comment type="caution">
    <text evidence="12">The sequence shown here is derived from an EMBL/GenBank/DDBJ whole genome shotgun (WGS) entry which is preliminary data.</text>
</comment>
<reference evidence="12 13" key="1">
    <citation type="submission" date="2016-03" db="EMBL/GenBank/DDBJ databases">
        <title>Genome sequence of Mycoplasma gallinarum strain Mgn_IPT.</title>
        <authorList>
            <person name="Yacoub E."/>
            <person name="Sirand-Pugnet P."/>
            <person name="Barre A."/>
            <person name="Maurier F."/>
            <person name="Blanchard A."/>
            <person name="Ben Abdelmoumen B.M."/>
        </authorList>
    </citation>
    <scope>NUCLEOTIDE SEQUENCE [LARGE SCALE GENOMIC DNA]</scope>
    <source>
        <strain evidence="12 13">Mgn_IPT</strain>
    </source>
</reference>
<keyword evidence="3 8" id="KW-0805">Transcription regulation</keyword>
<dbReference type="NCBIfam" id="TIGR01462">
    <property type="entry name" value="greA"/>
    <property type="match status" value="1"/>
</dbReference>
<dbReference type="SUPFAM" id="SSF54534">
    <property type="entry name" value="FKBP-like"/>
    <property type="match status" value="1"/>
</dbReference>
<dbReference type="Proteomes" id="UP000076983">
    <property type="component" value="Unassembled WGS sequence"/>
</dbReference>